<dbReference type="AlphaFoldDB" id="A0A0G4IKD8"/>
<name>A0A0G4IKD8_PLABS</name>
<feature type="domain" description="Prenyltransferase alpha-alpha toroid" evidence="10">
    <location>
        <begin position="40"/>
        <end position="356"/>
    </location>
</feature>
<dbReference type="InterPro" id="IPR001330">
    <property type="entry name" value="Prenyltrans"/>
</dbReference>
<evidence type="ECO:0000256" key="7">
    <source>
        <dbReference type="ARBA" id="ARBA00022737"/>
    </source>
</evidence>
<dbReference type="EC" id="2.5.1.58" evidence="2 9"/>
<evidence type="ECO:0000313" key="11">
    <source>
        <dbReference type="EMBL" id="CEO95547.1"/>
    </source>
</evidence>
<dbReference type="GO" id="GO:0005965">
    <property type="term" value="C:protein farnesyltransferase complex"/>
    <property type="evidence" value="ECO:0007669"/>
    <property type="project" value="UniProtKB-UniRule"/>
</dbReference>
<evidence type="ECO:0000313" key="13">
    <source>
        <dbReference type="Proteomes" id="UP000039324"/>
    </source>
</evidence>
<geneLocation type="mitochondrion" evidence="12"/>
<evidence type="ECO:0000256" key="3">
    <source>
        <dbReference type="ARBA" id="ARBA00015798"/>
    </source>
</evidence>
<dbReference type="PANTHER" id="PTHR11774:SF6">
    <property type="entry name" value="PROTEIN FARNESYLTRANSFERASE SUBUNIT BETA"/>
    <property type="match status" value="1"/>
</dbReference>
<keyword evidence="5 9" id="KW-0808">Transferase</keyword>
<dbReference type="PANTHER" id="PTHR11774">
    <property type="entry name" value="GERANYLGERANYL TRANSFERASE TYPE BETA SUBUNIT"/>
    <property type="match status" value="1"/>
</dbReference>
<gene>
    <name evidence="11" type="ORF">PBRA_004273</name>
    <name evidence="12" type="ORF">PLBR_LOCUS7636</name>
</gene>
<dbReference type="InterPro" id="IPR008930">
    <property type="entry name" value="Terpenoid_cyclase/PrenylTrfase"/>
</dbReference>
<dbReference type="Gene3D" id="1.50.10.20">
    <property type="match status" value="1"/>
</dbReference>
<dbReference type="OMA" id="WCIYWIL"/>
<protein>
    <recommendedName>
        <fullName evidence="3 9">Protein farnesyltransferase subunit beta</fullName>
        <shortName evidence="9">FTase-beta</shortName>
        <ecNumber evidence="2 9">2.5.1.58</ecNumber>
    </recommendedName>
</protein>
<keyword evidence="12" id="KW-0496">Mitochondrion</keyword>
<dbReference type="Proteomes" id="UP000039324">
    <property type="component" value="Unassembled WGS sequence"/>
</dbReference>
<comment type="catalytic activity">
    <reaction evidence="9">
        <text>L-cysteinyl-[protein] + (2E,6E)-farnesyl diphosphate = S-(2E,6E)-farnesyl-L-cysteinyl-[protein] + diphosphate</text>
        <dbReference type="Rhea" id="RHEA:13345"/>
        <dbReference type="Rhea" id="RHEA-COMP:10131"/>
        <dbReference type="Rhea" id="RHEA-COMP:11535"/>
        <dbReference type="ChEBI" id="CHEBI:29950"/>
        <dbReference type="ChEBI" id="CHEBI:33019"/>
        <dbReference type="ChEBI" id="CHEBI:86019"/>
        <dbReference type="ChEBI" id="CHEBI:175763"/>
    </reaction>
</comment>
<dbReference type="CDD" id="cd02893">
    <property type="entry name" value="FTase"/>
    <property type="match status" value="1"/>
</dbReference>
<dbReference type="OrthoDB" id="10261146at2759"/>
<keyword evidence="4 9" id="KW-0637">Prenyltransferase</keyword>
<evidence type="ECO:0000256" key="1">
    <source>
        <dbReference type="ARBA" id="ARBA00010497"/>
    </source>
</evidence>
<comment type="cofactor">
    <cofactor evidence="9">
        <name>Zn(2+)</name>
        <dbReference type="ChEBI" id="CHEBI:29105"/>
    </cofactor>
    <text evidence="9">Binds 1 zinc ion per subunit.</text>
</comment>
<dbReference type="GO" id="GO:0097354">
    <property type="term" value="P:prenylation"/>
    <property type="evidence" value="ECO:0007669"/>
    <property type="project" value="UniProtKB-UniRule"/>
</dbReference>
<evidence type="ECO:0000256" key="5">
    <source>
        <dbReference type="ARBA" id="ARBA00022679"/>
    </source>
</evidence>
<evidence type="ECO:0000256" key="4">
    <source>
        <dbReference type="ARBA" id="ARBA00022602"/>
    </source>
</evidence>
<sequence>MYIPIKQGGTAATMFATVAAERAVQEDIVRLLADNAEVPLHRTAHTVFCLSSAHALPSWATSLDASRPWLCFWIVHSLALLDQMESNADLMGQVARFLATCQSVTGGFGGGPGQIPHLAPTYAAVMTLAEIGTREAWDVIDRAALHRFLLSRKHPSGGFTMHDQGEIDIRGAYCALAAANLCAIASDDLRAGVGDWLRSCQTFEGGFGGEPGNEAHGGYAFCGVAALLLLGELDATRARRVLRWAVHRQMTVAGGFQGRTNKLVDSCYSYWVGGIMPLVDLVLGPAGVGHWLYNEDALRDYIVGCCQAKGGGLKDKPGKHADLYHTCYALSGLSLAQHQPDSERHRLCSNNPLFNVVDRSATRALEYFASRPVL</sequence>
<dbReference type="EMBL" id="OVEO01000014">
    <property type="protein sequence ID" value="SPR00421.1"/>
    <property type="molecule type" value="Genomic_DNA"/>
</dbReference>
<evidence type="ECO:0000256" key="6">
    <source>
        <dbReference type="ARBA" id="ARBA00022723"/>
    </source>
</evidence>
<keyword evidence="7" id="KW-0677">Repeat</keyword>
<dbReference type="EMBL" id="CDSF01000024">
    <property type="protein sequence ID" value="CEO95547.1"/>
    <property type="molecule type" value="Genomic_DNA"/>
</dbReference>
<evidence type="ECO:0000313" key="14">
    <source>
        <dbReference type="Proteomes" id="UP000290189"/>
    </source>
</evidence>
<reference evidence="12 14" key="2">
    <citation type="submission" date="2018-03" db="EMBL/GenBank/DDBJ databases">
        <authorList>
            <person name="Fogelqvist J."/>
        </authorList>
    </citation>
    <scope>NUCLEOTIDE SEQUENCE [LARGE SCALE GENOMIC DNA]</scope>
</reference>
<keyword evidence="8 9" id="KW-0862">Zinc</keyword>
<evidence type="ECO:0000313" key="12">
    <source>
        <dbReference type="EMBL" id="SPR00421.1"/>
    </source>
</evidence>
<keyword evidence="6 9" id="KW-0479">Metal-binding</keyword>
<comment type="similarity">
    <text evidence="1 9">Belongs to the protein prenyltransferase subunit beta family.</text>
</comment>
<dbReference type="SUPFAM" id="SSF48239">
    <property type="entry name" value="Terpenoid cyclases/Protein prenyltransferases"/>
    <property type="match status" value="1"/>
</dbReference>
<dbReference type="InterPro" id="IPR026872">
    <property type="entry name" value="FTB"/>
</dbReference>
<evidence type="ECO:0000256" key="8">
    <source>
        <dbReference type="ARBA" id="ARBA00022833"/>
    </source>
</evidence>
<organism evidence="11 13">
    <name type="scientific">Plasmodiophora brassicae</name>
    <name type="common">Clubroot disease agent</name>
    <dbReference type="NCBI Taxonomy" id="37360"/>
    <lineage>
        <taxon>Eukaryota</taxon>
        <taxon>Sar</taxon>
        <taxon>Rhizaria</taxon>
        <taxon>Endomyxa</taxon>
        <taxon>Phytomyxea</taxon>
        <taxon>Plasmodiophorida</taxon>
        <taxon>Plasmodiophoridae</taxon>
        <taxon>Plasmodiophora</taxon>
    </lineage>
</organism>
<dbReference type="GO" id="GO:0004660">
    <property type="term" value="F:protein farnesyltransferase activity"/>
    <property type="evidence" value="ECO:0007669"/>
    <property type="project" value="UniProtKB-UniRule"/>
</dbReference>
<dbReference type="STRING" id="37360.A0A0G4IKD8"/>
<accession>A0A0G4IKD8</accession>
<comment type="function">
    <text evidence="9">Catalyzes the transfer of a farnesyl moiety from farnesyl diphosphate to a cysteine at the fourth position from the C-terminus of several proteins. The beta subunit is responsible for peptide-binding.</text>
</comment>
<dbReference type="Pfam" id="PF00432">
    <property type="entry name" value="Prenyltrans"/>
    <property type="match status" value="1"/>
</dbReference>
<evidence type="ECO:0000259" key="10">
    <source>
        <dbReference type="Pfam" id="PF00432"/>
    </source>
</evidence>
<evidence type="ECO:0000256" key="9">
    <source>
        <dbReference type="RuleBase" id="RU365056"/>
    </source>
</evidence>
<keyword evidence="13" id="KW-1185">Reference proteome</keyword>
<reference evidence="11 13" key="1">
    <citation type="submission" date="2015-02" db="EMBL/GenBank/DDBJ databases">
        <authorList>
            <person name="Chooi Y.-H."/>
        </authorList>
    </citation>
    <scope>NUCLEOTIDE SEQUENCE [LARGE SCALE GENOMIC DNA]</scope>
    <source>
        <strain evidence="11">E3</strain>
    </source>
</reference>
<evidence type="ECO:0000256" key="2">
    <source>
        <dbReference type="ARBA" id="ARBA00012702"/>
    </source>
</evidence>
<dbReference type="InterPro" id="IPR045089">
    <property type="entry name" value="PGGT1B-like"/>
</dbReference>
<dbReference type="Proteomes" id="UP000290189">
    <property type="component" value="Unassembled WGS sequence"/>
</dbReference>
<comment type="subunit">
    <text evidence="9">Heterodimer of an alpha and a beta subunit.</text>
</comment>
<dbReference type="GO" id="GO:0008270">
    <property type="term" value="F:zinc ion binding"/>
    <property type="evidence" value="ECO:0007669"/>
    <property type="project" value="UniProtKB-UniRule"/>
</dbReference>
<proteinExistence type="inferred from homology"/>